<reference evidence="1" key="2">
    <citation type="submission" date="2022-09" db="EMBL/GenBank/DDBJ databases">
        <title>Biosynthetic gene clusters of Dactylosporangioum fulvum.</title>
        <authorList>
            <person name="Caradec T."/>
        </authorList>
    </citation>
    <scope>NUCLEOTIDE SEQUENCE</scope>
    <source>
        <strain evidence="1">NRRL B-16292</strain>
    </source>
</reference>
<evidence type="ECO:0000313" key="1">
    <source>
        <dbReference type="EMBL" id="UWP87082.1"/>
    </source>
</evidence>
<gene>
    <name evidence="1" type="ORF">Dfulv_23705</name>
</gene>
<evidence type="ECO:0000313" key="2">
    <source>
        <dbReference type="Proteomes" id="UP001059617"/>
    </source>
</evidence>
<dbReference type="EMBL" id="CP073720">
    <property type="protein sequence ID" value="UWP87082.1"/>
    <property type="molecule type" value="Genomic_DNA"/>
</dbReference>
<accession>A0ABY5WAJ7</accession>
<sequence length="43" mass="4855">MTEHGFTLPGTPHYHCCPTPTSPLRSWPAPAMHLLHGRFKIDD</sequence>
<name>A0ABY5WAJ7_9ACTN</name>
<dbReference type="Proteomes" id="UP001059617">
    <property type="component" value="Chromosome"/>
</dbReference>
<dbReference type="RefSeq" id="WP_259866908.1">
    <property type="nucleotide sequence ID" value="NZ_BAAAST010000071.1"/>
</dbReference>
<keyword evidence="2" id="KW-1185">Reference proteome</keyword>
<protein>
    <submittedName>
        <fullName evidence="1">Uncharacterized protein</fullName>
    </submittedName>
</protein>
<proteinExistence type="predicted"/>
<reference evidence="1" key="1">
    <citation type="submission" date="2021-04" db="EMBL/GenBank/DDBJ databases">
        <authorList>
            <person name="Hartkoorn R.C."/>
            <person name="Beaudoing E."/>
            <person name="Hot D."/>
        </authorList>
    </citation>
    <scope>NUCLEOTIDE SEQUENCE</scope>
    <source>
        <strain evidence="1">NRRL B-16292</strain>
    </source>
</reference>
<organism evidence="1 2">
    <name type="scientific">Dactylosporangium fulvum</name>
    <dbReference type="NCBI Taxonomy" id="53359"/>
    <lineage>
        <taxon>Bacteria</taxon>
        <taxon>Bacillati</taxon>
        <taxon>Actinomycetota</taxon>
        <taxon>Actinomycetes</taxon>
        <taxon>Micromonosporales</taxon>
        <taxon>Micromonosporaceae</taxon>
        <taxon>Dactylosporangium</taxon>
    </lineage>
</organism>